<evidence type="ECO:0000256" key="1">
    <source>
        <dbReference type="ARBA" id="ARBA00008324"/>
    </source>
</evidence>
<dbReference type="SUPFAM" id="SSF54637">
    <property type="entry name" value="Thioesterase/thiol ester dehydrase-isomerase"/>
    <property type="match status" value="1"/>
</dbReference>
<dbReference type="InterPro" id="IPR029069">
    <property type="entry name" value="HotDog_dom_sf"/>
</dbReference>
<feature type="domain" description="Thioesterase" evidence="3">
    <location>
        <begin position="62"/>
        <end position="132"/>
    </location>
</feature>
<dbReference type="InterPro" id="IPR039298">
    <property type="entry name" value="ACOT13"/>
</dbReference>
<evidence type="ECO:0000256" key="2">
    <source>
        <dbReference type="ARBA" id="ARBA00022801"/>
    </source>
</evidence>
<dbReference type="EMBL" id="CP035503">
    <property type="protein sequence ID" value="QDL36201.1"/>
    <property type="molecule type" value="Genomic_DNA"/>
</dbReference>
<proteinExistence type="inferred from homology"/>
<name>A0A515D731_9BURK</name>
<dbReference type="CDD" id="cd03443">
    <property type="entry name" value="PaaI_thioesterase"/>
    <property type="match status" value="1"/>
</dbReference>
<dbReference type="InterPro" id="IPR006683">
    <property type="entry name" value="Thioestr_dom"/>
</dbReference>
<dbReference type="OrthoDB" id="8525891at2"/>
<dbReference type="Proteomes" id="UP000316798">
    <property type="component" value="Chromosome"/>
</dbReference>
<dbReference type="AlphaFoldDB" id="A0A515D731"/>
<dbReference type="GO" id="GO:0047617">
    <property type="term" value="F:fatty acyl-CoA hydrolase activity"/>
    <property type="evidence" value="ECO:0007669"/>
    <property type="project" value="InterPro"/>
</dbReference>
<comment type="similarity">
    <text evidence="1">Belongs to the thioesterase PaaI family.</text>
</comment>
<evidence type="ECO:0000313" key="5">
    <source>
        <dbReference type="Proteomes" id="UP000316798"/>
    </source>
</evidence>
<protein>
    <submittedName>
        <fullName evidence="4">PaaI family thioesterase</fullName>
    </submittedName>
</protein>
<dbReference type="InterPro" id="IPR003736">
    <property type="entry name" value="PAAI_dom"/>
</dbReference>
<sequence length="155" mass="16433">MTAPTSPTSAPTGLATDLFRRIEASFSRQGMMRHLGARLLRVEPGLCEIALPHSDKVTQQQGGFHGGAMGALADIAGGYAALTLVPEGMEVTTVEYKINFLAAYQGGELRATGQVVKAGKRIVVTTAQVVHLDAHGRQSDCAVMQQTLVPVPKTY</sequence>
<dbReference type="PANTHER" id="PTHR21660:SF1">
    <property type="entry name" value="ACYL-COENZYME A THIOESTERASE 13"/>
    <property type="match status" value="1"/>
</dbReference>
<dbReference type="Pfam" id="PF03061">
    <property type="entry name" value="4HBT"/>
    <property type="match status" value="1"/>
</dbReference>
<dbReference type="PANTHER" id="PTHR21660">
    <property type="entry name" value="THIOESTERASE SUPERFAMILY MEMBER-RELATED"/>
    <property type="match status" value="1"/>
</dbReference>
<dbReference type="Gene3D" id="3.10.129.10">
    <property type="entry name" value="Hotdog Thioesterase"/>
    <property type="match status" value="1"/>
</dbReference>
<organism evidence="4 5">
    <name type="scientific">Rhodoferax sediminis</name>
    <dbReference type="NCBI Taxonomy" id="2509614"/>
    <lineage>
        <taxon>Bacteria</taxon>
        <taxon>Pseudomonadati</taxon>
        <taxon>Pseudomonadota</taxon>
        <taxon>Betaproteobacteria</taxon>
        <taxon>Burkholderiales</taxon>
        <taxon>Comamonadaceae</taxon>
        <taxon>Rhodoferax</taxon>
    </lineage>
</organism>
<reference evidence="4 5" key="1">
    <citation type="submission" date="2019-01" db="EMBL/GenBank/DDBJ databases">
        <title>Genomic insights into a novel species Rhodoferax sp.</title>
        <authorList>
            <person name="Jin L."/>
        </authorList>
    </citation>
    <scope>NUCLEOTIDE SEQUENCE [LARGE SCALE GENOMIC DNA]</scope>
    <source>
        <strain evidence="4 5">CHu59-6-5</strain>
    </source>
</reference>
<accession>A0A515D731</accession>
<keyword evidence="2" id="KW-0378">Hydrolase</keyword>
<evidence type="ECO:0000313" key="4">
    <source>
        <dbReference type="EMBL" id="QDL36201.1"/>
    </source>
</evidence>
<gene>
    <name evidence="4" type="ORF">EUB48_01990</name>
</gene>
<dbReference type="NCBIfam" id="TIGR00369">
    <property type="entry name" value="unchar_dom_1"/>
    <property type="match status" value="1"/>
</dbReference>
<dbReference type="KEGG" id="rhf:EUB48_01990"/>
<evidence type="ECO:0000259" key="3">
    <source>
        <dbReference type="Pfam" id="PF03061"/>
    </source>
</evidence>
<keyword evidence="5" id="KW-1185">Reference proteome</keyword>
<dbReference type="RefSeq" id="WP_142817380.1">
    <property type="nucleotide sequence ID" value="NZ_CP035503.1"/>
</dbReference>